<dbReference type="InterPro" id="IPR027417">
    <property type="entry name" value="P-loop_NTPase"/>
</dbReference>
<dbReference type="InterPro" id="IPR056777">
    <property type="entry name" value="Ycf2_N"/>
</dbReference>
<dbReference type="EMBL" id="MG805607">
    <property type="protein sequence ID" value="AYM33257.1"/>
    <property type="molecule type" value="Genomic_DNA"/>
</dbReference>
<keyword evidence="4 6" id="KW-0547">Nucleotide-binding</keyword>
<keyword evidence="5 6" id="KW-0067">ATP-binding</keyword>
<evidence type="ECO:0000256" key="2">
    <source>
        <dbReference type="ARBA" id="ARBA00009361"/>
    </source>
</evidence>
<dbReference type="PANTHER" id="PTHR33078">
    <property type="entry name" value="PROTEIN YCF2-RELATED"/>
    <property type="match status" value="1"/>
</dbReference>
<dbReference type="Pfam" id="PF00004">
    <property type="entry name" value="AAA"/>
    <property type="match status" value="1"/>
</dbReference>
<dbReference type="RefSeq" id="YP_009528154.1">
    <property type="nucleotide sequence ID" value="NC_039691.1"/>
</dbReference>
<dbReference type="Pfam" id="PF05695">
    <property type="entry name" value="Ycf2"/>
    <property type="match status" value="1"/>
</dbReference>
<evidence type="ECO:0000313" key="9">
    <source>
        <dbReference type="EMBL" id="UFA46928.1"/>
    </source>
</evidence>
<keyword evidence="8" id="KW-0150">Chloroplast</keyword>
<accession>A0A3G2BTQ8</accession>
<dbReference type="InterPro" id="IPR003593">
    <property type="entry name" value="AAA+_ATPase"/>
</dbReference>
<dbReference type="InterPro" id="IPR003959">
    <property type="entry name" value="ATPase_AAA_core"/>
</dbReference>
<dbReference type="SMART" id="SM00382">
    <property type="entry name" value="AAA"/>
    <property type="match status" value="1"/>
</dbReference>
<feature type="binding site" evidence="6">
    <location>
        <begin position="1611"/>
        <end position="1618"/>
    </location>
    <ligand>
        <name>ATP</name>
        <dbReference type="ChEBI" id="CHEBI:30616"/>
    </ligand>
</feature>
<evidence type="ECO:0000256" key="6">
    <source>
        <dbReference type="HAMAP-Rule" id="MF_01330"/>
    </source>
</evidence>
<dbReference type="PANTHER" id="PTHR33078:SF100">
    <property type="entry name" value="PROTEIN YCF2"/>
    <property type="match status" value="1"/>
</dbReference>
<geneLocation type="chloroplast" evidence="8"/>
<dbReference type="GO" id="GO:0009570">
    <property type="term" value="C:chloroplast stroma"/>
    <property type="evidence" value="ECO:0007669"/>
    <property type="project" value="UniProtKB-SubCell"/>
</dbReference>
<dbReference type="SUPFAM" id="SSF52540">
    <property type="entry name" value="P-loop containing nucleoside triphosphate hydrolases"/>
    <property type="match status" value="1"/>
</dbReference>
<evidence type="ECO:0000256" key="4">
    <source>
        <dbReference type="ARBA" id="ARBA00022741"/>
    </source>
</evidence>
<dbReference type="EMBL" id="MG805607">
    <property type="protein sequence ID" value="AYM33274.1"/>
    <property type="molecule type" value="Genomic_DNA"/>
</dbReference>
<dbReference type="EMBL" id="MZ848369">
    <property type="protein sequence ID" value="UFA46945.1"/>
    <property type="molecule type" value="Genomic_DNA"/>
</dbReference>
<name>A0A3G2BTQ8_9LILI</name>
<reference evidence="9" key="2">
    <citation type="submission" date="2021-08" db="EMBL/GenBank/DDBJ databases">
        <title>Chromosome evolution and the genetic basis of agronomically important traits in greater yam.</title>
        <authorList>
            <person name="Bredeson J.V."/>
            <person name="Lyons J.B."/>
            <person name="Oniyinde I.O."/>
            <person name="Okereke N.R."/>
            <person name="Kolade O."/>
            <person name="Nnabue I."/>
            <person name="Nwadili C.O."/>
            <person name="Hribova E."/>
            <person name="Parker M."/>
            <person name="Nwogha J."/>
            <person name="Shu S."/>
            <person name="Carlson J."/>
            <person name="Kariba R."/>
            <person name="Muthemba S."/>
            <person name="Knop K."/>
            <person name="Barton G.J."/>
            <person name="Sherwood A.V."/>
            <person name="Lopez-Montes A."/>
            <person name="Asiedu R."/>
            <person name="Jamnadass R."/>
            <person name="Muchugi A."/>
            <person name="Goodstein D."/>
            <person name="Egesi C.N."/>
            <person name="Featherston J."/>
            <person name="Asfaw A."/>
            <person name="Simpson G.G."/>
            <person name="Dolezel J."/>
            <person name="Hendre P.S."/>
            <person name="Van Deynze A."/>
            <person name="Kumar P.L."/>
            <person name="Obidiegwu J.E."/>
            <person name="Bhattacharjee R."/>
            <person name="Rokhsar D.S."/>
        </authorList>
    </citation>
    <scope>NUCLEOTIDE SEQUENCE</scope>
</reference>
<dbReference type="GO" id="GO:0016887">
    <property type="term" value="F:ATP hydrolysis activity"/>
    <property type="evidence" value="ECO:0007669"/>
    <property type="project" value="InterPro"/>
</dbReference>
<dbReference type="InterPro" id="IPR008543">
    <property type="entry name" value="Uncharacterised_Ycf2"/>
</dbReference>
<dbReference type="GeneID" id="38345588"/>
<evidence type="ECO:0000256" key="5">
    <source>
        <dbReference type="ARBA" id="ARBA00022840"/>
    </source>
</evidence>
<evidence type="ECO:0000256" key="1">
    <source>
        <dbReference type="ARBA" id="ARBA00002329"/>
    </source>
</evidence>
<organism evidence="8">
    <name type="scientific">Dioscorea dumetorum</name>
    <name type="common">bitter yam</name>
    <dbReference type="NCBI Taxonomy" id="167584"/>
    <lineage>
        <taxon>Eukaryota</taxon>
        <taxon>Viridiplantae</taxon>
        <taxon>Streptophyta</taxon>
        <taxon>Embryophyta</taxon>
        <taxon>Tracheophyta</taxon>
        <taxon>Spermatophyta</taxon>
        <taxon>Magnoliopsida</taxon>
        <taxon>Liliopsida</taxon>
        <taxon>Dioscoreales</taxon>
        <taxon>Dioscoreaceae</taxon>
        <taxon>Dioscorea</taxon>
    </lineage>
</organism>
<dbReference type="EMBL" id="MZ848369">
    <property type="protein sequence ID" value="UFA46928.1"/>
    <property type="molecule type" value="Genomic_DNA"/>
</dbReference>
<dbReference type="GeneID" id="38345626"/>
<evidence type="ECO:0000313" key="8">
    <source>
        <dbReference type="EMBL" id="AYM33257.1"/>
    </source>
</evidence>
<proteinExistence type="inferred from homology"/>
<comment type="function">
    <text evidence="1 6">Probable ATPase of unknown function. Its presence in a non-photosynthetic plant (Epifagus virginiana) and experiments in tobacco indicate that it has an essential function which is probably not related to photosynthesis.</text>
</comment>
<comment type="similarity">
    <text evidence="2 6">Belongs to the Ycf2 family.</text>
</comment>
<evidence type="ECO:0000256" key="3">
    <source>
        <dbReference type="ARBA" id="ARBA00022640"/>
    </source>
</evidence>
<dbReference type="GO" id="GO:0005524">
    <property type="term" value="F:ATP binding"/>
    <property type="evidence" value="ECO:0007669"/>
    <property type="project" value="UniProtKB-KW"/>
</dbReference>
<comment type="subcellular location">
    <subcellularLocation>
        <location evidence="6">Plastid</location>
        <location evidence="6">Chloroplast stroma</location>
    </subcellularLocation>
</comment>
<dbReference type="CDD" id="cd19505">
    <property type="entry name" value="RecA-like_Ycf2"/>
    <property type="match status" value="1"/>
</dbReference>
<dbReference type="RefSeq" id="YP_009528137.1">
    <property type="nucleotide sequence ID" value="NC_039691.1"/>
</dbReference>
<feature type="domain" description="AAA+ ATPase" evidence="7">
    <location>
        <begin position="1603"/>
        <end position="1773"/>
    </location>
</feature>
<sequence>MKRHQFKSWIFELREIWREIKNSHYFLDSWIKFDSVGFFTHIFFHQERFMKLFDPRIGSILLSRDSQGSTSNRYFTIKGVVLLVVAVLISRINNRKMVERKNLYLMGLLPIPMNSIGPRNETLEESFWSSNINRLIVSLLYLPKRKKISESCFMDPQERTWVLPINKKCIMPESNRGSRWWRNRIGDSSCKISNETVAGIEISFKEKDSKYLEFLFLSYTDNPIHKDHDWELFDRLSPRKKRNIINLNSRQLFEILGKDLICYLMSAFREKRPIEGEGFFKQQGAEATIQSNDIEHVSHLFSRNKWGISLQNCAQFHMWQFRQDLFVSWGKNQHESDFLRNVSRENLIWLDNVWLVNKDRFFSKVRNVLSNIQYDSTRSIFVQVTDSSQWKGFSDQSRDHFDSIRNVDSEYHTLIDQTEIQQLKERSILWDPSFLQTERTEIESDRFPKCLFGSSSMSRLFTEREKQMNNHLLPEEIEEFLGNPTRSIRSLFSDRWSELHLGSNPTERSTRDQKFLKKKQDVSFVLSRRSENKEMVDIFKIITYLQNTVSIHPISSDPGCDMVPKDEPDMDSSNKISFLNKNPFSEERFQEMADLFTLSITEPDLVYHRGFAFSIDSYGLDEKKFLNEVFNSRDESKKKSLLVLPPLFYEENESFYRRIRKKSVRIYCGNDLEDPKLKTAVFASNNIMEAVNQYRLIRDLIQVQYRTYGYIRNVSNRFFLMNRSDRNFEYGIQRDQIGNDTLNHITIMKYTINQHLSNLKKSKWFDSLISRTERSMNRDPDAYRYKWSNGSKNFQKHLEHFISEQKNRFQVVFDRLRINQYSIDWSEAIDKQDLSKSLRFFLSKSLLFLSKSLPFLSKSLPFFFVSIGDIPIHRSEIHIYELKGPNDQLCNQLLESIGVQIVHLNKLKPFLLDDHDTSQRPKFLINGGTILPFLFKKIQKWMIDSFHTRKNRRKSFDNTDFYFSMISHDRDDWLNTVKPFHRSSLISSFYKANRLRFLNDPHHFWFYCNKRFPFYVEKTRINNYDLTYGQFLNILFIRNKIFSLCVGKKKHILLERETISPIESQVSDIFIPNDFPQSGDETYKLYKSFHFPIRSDPFVRRAIYSIADISATPLTEEQIANFERTYCQPLSDMNLFDSEGKNLHQYLSFNSNMGLIHTLCSEKYLPSGKRKKQSLCLKKCVEKRRMYRTFQRDSAFSNLSKWNLFQTYMPWLLTSTGCKYLNFTLLDTFSDPLPIPSSSQKFVSIFHDIMHGSAWPIPQKKLWAILPQWTLISEISSKCLQNLLLLSEEMIHRNNESPVLLIWTHLRSTNAREFLYSILFLLLVAGYLVRIHLLFVFRASSELQTGLEKIKSLMIPSYMIELRKLLYRYPTSELNSFWLKNLLLVALDQLGDSLEEIRGSASGGNMLLGGGPAYGIKSIRSKKKYLNINLIDLISIIPNPINRITFSRNTRHLSRTSKEIYSLIRKRKNVNGDWIDDKIESWVANSDSIDDEEREFLIQFSTLTIEKRIDQILSSLTHSDHLSKNDSGYQMIEQPGSIYLRYLVDIHKKYLMNYEFNRSCLAERRIFLAHYQTITYSQTSCGANSFHFPSHGKPFSLRLALSPSRGILVIGSIGTGRSYLVKYLATNSYVPFITVFPNKFLDDKPKGYLIDDIDIDESDDIDDDLDTELLTMTNVLTMYMTPKIDQFDITLQFELAKAMSPCIIWIPNIHDLYVNESNYLSIGLLENYLSRDCERCSTRNILVIASTHIPQKVDPALIAPNKLNTCIKIRRLLIPQRRKHFFILSYTRGFRLEKKMFHTNGFESITMGSNARDLVALINEALSISITQKKSIIETNTIRSALHRQTWDLRSQVRSVQDHGILFYQIGRAVAQNVLLSNCPIDPISIYMKKKSRKEGDSYLYEWYFELGTSMKKLTILLYLLSCSAGSVAQDLWSSPGPDEKNGITSYGFVENDSDLVHGLLEVEGALVGSSRTEKDCSQFDNNRVTLLEPKNQLDMMQNGSCSIVDQRFQYEKYESEFEEGEGEGALDPQQIEEDLFNHIVWAPRIWRPCGNLFNCIERPTELGFPYWAGSFRGKQIIYHKEDELQENDSEFLQSGTMQYQTRDRSSKEQGFFRISQFIWDPADPFFFLFKDQPFVSVFSRREFFADEEMSKGLITSQTNPPTSIYKRWFIKNTQEKHFELLIHRQRWLRTNSSLSNGSFRSNTLSESYQYLSNLFLSNGTLLDQMTKTLLRKRWLFPDEMKHLIHVTGERFPIP</sequence>
<gene>
    <name evidence="6 8" type="primary">ycf2</name>
</gene>
<dbReference type="HAMAP" id="MF_01330">
    <property type="entry name" value="Ycf2"/>
    <property type="match status" value="1"/>
</dbReference>
<evidence type="ECO:0000259" key="7">
    <source>
        <dbReference type="SMART" id="SM00382"/>
    </source>
</evidence>
<keyword evidence="3 8" id="KW-0934">Plastid</keyword>
<protein>
    <recommendedName>
        <fullName evidence="6">Protein Ycf2</fullName>
    </recommendedName>
</protein>
<dbReference type="Gene3D" id="3.40.50.300">
    <property type="entry name" value="P-loop containing nucleotide triphosphate hydrolases"/>
    <property type="match status" value="1"/>
</dbReference>
<reference evidence="8" key="1">
    <citation type="submission" date="2018-01" db="EMBL/GenBank/DDBJ databases">
        <title>Whole plastome sequences of 14 African yam species (Dioscorea sp.).</title>
        <authorList>
            <person name="Magwe-Tindo J."/>
            <person name="Wieringa J.J."/>
            <person name="Sonke B."/>
            <person name="Zapfack L."/>
            <person name="Vigouroux Y."/>
            <person name="Couvreur T.L.P."/>
            <person name="Scarcelli N."/>
        </authorList>
    </citation>
    <scope>NUCLEOTIDE SEQUENCE</scope>
</reference>